<comment type="caution">
    <text evidence="2">The sequence shown here is derived from an EMBL/GenBank/DDBJ whole genome shotgun (WGS) entry which is preliminary data.</text>
</comment>
<keyword evidence="1" id="KW-0472">Membrane</keyword>
<protein>
    <recommendedName>
        <fullName evidence="4">Spermidine synthase</fullName>
    </recommendedName>
</protein>
<sequence>MRAKYHTAPHPVWEIGVPVLAGILGLSTLQQNLQSLLSPMFGGTLVAAQLSQARDICTLLAAAITTQQYGRARSISNLCWGMGISLILPMICARQIASFMSIACGKQGALWTIQILLFPPTLIGSVLCERCISARASDCDAFWQRRLQRGAVIIAYFTFAARSKQFFHAFESELLGENAPGILIAMSSLTLLFSGYNHRFRKASCGLLPFAQTVLIALLMLTVTVKRDFPILDHASNIRILNSTQSSTGRIVVGDNLSLGYRFLRCDHSLLGGRWIQEKESGETKLGESIFATFVLQEIGRLVALPTMEQVQVPVAEIIGLGAGISADALSRHGYRLRIIEIDPAVYHATKTYFNLEAFQKVNVEDGFHSVTKRARQIKKGGSDYNLEDLADLVIHDCFTGGSVPIALYTEQFWSDLTLSIKATGHLVVNFAGVIESEISRAILRTLWHSFPQCRVFEDQFGPSGEFQAGSLKNVVFVCSMSHSPLLTFRPATRTDLLESPLRAHVFSHFLSREVLPDHFINESEEEEALNSGSKSGRLTTKFLLESEHSSSFRKWKMDSAIATWEAMREIMPVKAWAAY</sequence>
<feature type="transmembrane region" description="Helical" evidence="1">
    <location>
        <begin position="179"/>
        <end position="196"/>
    </location>
</feature>
<dbReference type="OrthoDB" id="2016285at2759"/>
<dbReference type="SUPFAM" id="SSF53335">
    <property type="entry name" value="S-adenosyl-L-methionine-dependent methyltransferases"/>
    <property type="match status" value="1"/>
</dbReference>
<evidence type="ECO:0000256" key="1">
    <source>
        <dbReference type="SAM" id="Phobius"/>
    </source>
</evidence>
<evidence type="ECO:0008006" key="4">
    <source>
        <dbReference type="Google" id="ProtNLM"/>
    </source>
</evidence>
<dbReference type="Gene3D" id="3.40.50.150">
    <property type="entry name" value="Vaccinia Virus protein VP39"/>
    <property type="match status" value="1"/>
</dbReference>
<dbReference type="InterPro" id="IPR029063">
    <property type="entry name" value="SAM-dependent_MTases_sf"/>
</dbReference>
<proteinExistence type="predicted"/>
<dbReference type="Proteomes" id="UP000620104">
    <property type="component" value="Unassembled WGS sequence"/>
</dbReference>
<evidence type="ECO:0000313" key="2">
    <source>
        <dbReference type="EMBL" id="GHJ86530.1"/>
    </source>
</evidence>
<feature type="transmembrane region" description="Helical" evidence="1">
    <location>
        <begin position="78"/>
        <end position="97"/>
    </location>
</feature>
<accession>A0A8H3YEG4</accession>
<dbReference type="EMBL" id="BLZA01000018">
    <property type="protein sequence ID" value="GHJ86530.1"/>
    <property type="molecule type" value="Genomic_DNA"/>
</dbReference>
<keyword evidence="1" id="KW-1133">Transmembrane helix</keyword>
<keyword evidence="3" id="KW-1185">Reference proteome</keyword>
<feature type="transmembrane region" description="Helical" evidence="1">
    <location>
        <begin position="203"/>
        <end position="223"/>
    </location>
</feature>
<dbReference type="AlphaFoldDB" id="A0A8H3YEG4"/>
<feature type="transmembrane region" description="Helical" evidence="1">
    <location>
        <begin position="109"/>
        <end position="128"/>
    </location>
</feature>
<organism evidence="2 3">
    <name type="scientific">Naganishia liquefaciens</name>
    <dbReference type="NCBI Taxonomy" id="104408"/>
    <lineage>
        <taxon>Eukaryota</taxon>
        <taxon>Fungi</taxon>
        <taxon>Dikarya</taxon>
        <taxon>Basidiomycota</taxon>
        <taxon>Agaricomycotina</taxon>
        <taxon>Tremellomycetes</taxon>
        <taxon>Filobasidiales</taxon>
        <taxon>Filobasidiaceae</taxon>
        <taxon>Naganishia</taxon>
    </lineage>
</organism>
<name>A0A8H3YEG4_9TREE</name>
<gene>
    <name evidence="2" type="ORF">NliqN6_2932</name>
</gene>
<keyword evidence="1" id="KW-0812">Transmembrane</keyword>
<reference evidence="2" key="1">
    <citation type="submission" date="2020-07" db="EMBL/GenBank/DDBJ databases">
        <title>Draft Genome Sequence of a Deep-Sea Yeast, Naganishia (Cryptococcus) liquefaciens strain N6.</title>
        <authorList>
            <person name="Han Y.W."/>
            <person name="Kajitani R."/>
            <person name="Morimoto H."/>
            <person name="Parhat M."/>
            <person name="Tsubouchi H."/>
            <person name="Bakenova O."/>
            <person name="Ogata M."/>
            <person name="Argunhan B."/>
            <person name="Aoki R."/>
            <person name="Kajiwara S."/>
            <person name="Itoh T."/>
            <person name="Iwasaki H."/>
        </authorList>
    </citation>
    <scope>NUCLEOTIDE SEQUENCE</scope>
    <source>
        <strain evidence="2">N6</strain>
    </source>
</reference>
<evidence type="ECO:0000313" key="3">
    <source>
        <dbReference type="Proteomes" id="UP000620104"/>
    </source>
</evidence>
<feature type="transmembrane region" description="Helical" evidence="1">
    <location>
        <begin position="149"/>
        <end position="167"/>
    </location>
</feature>